<evidence type="ECO:0000313" key="7">
    <source>
        <dbReference type="Proteomes" id="UP001162483"/>
    </source>
</evidence>
<dbReference type="SUPFAM" id="SSF55961">
    <property type="entry name" value="Bet v1-like"/>
    <property type="match status" value="1"/>
</dbReference>
<comment type="function">
    <text evidence="4">May be involved in the intracellular transport of sterols or other lipids. May bind cholesterol or other sterols.</text>
</comment>
<name>A0ABN9FPW4_9NEOB</name>
<evidence type="ECO:0000256" key="1">
    <source>
        <dbReference type="ARBA" id="ARBA00022448"/>
    </source>
</evidence>
<dbReference type="PANTHER" id="PTHR46374:SF2">
    <property type="entry name" value="STAR-RELATED LIPID TRANSFER PROTEIN 6"/>
    <property type="match status" value="1"/>
</dbReference>
<dbReference type="EMBL" id="CATNWA010017099">
    <property type="protein sequence ID" value="CAI9597922.1"/>
    <property type="molecule type" value="Genomic_DNA"/>
</dbReference>
<keyword evidence="7" id="KW-1185">Reference proteome</keyword>
<evidence type="ECO:0000256" key="2">
    <source>
        <dbReference type="ARBA" id="ARBA00023055"/>
    </source>
</evidence>
<dbReference type="SMART" id="SM00234">
    <property type="entry name" value="START"/>
    <property type="match status" value="1"/>
</dbReference>
<dbReference type="InterPro" id="IPR002913">
    <property type="entry name" value="START_lipid-bd_dom"/>
</dbReference>
<protein>
    <recommendedName>
        <fullName evidence="5">START domain-containing protein</fullName>
    </recommendedName>
</protein>
<organism evidence="6 7">
    <name type="scientific">Staurois parvus</name>
    <dbReference type="NCBI Taxonomy" id="386267"/>
    <lineage>
        <taxon>Eukaryota</taxon>
        <taxon>Metazoa</taxon>
        <taxon>Chordata</taxon>
        <taxon>Craniata</taxon>
        <taxon>Vertebrata</taxon>
        <taxon>Euteleostomi</taxon>
        <taxon>Amphibia</taxon>
        <taxon>Batrachia</taxon>
        <taxon>Anura</taxon>
        <taxon>Neobatrachia</taxon>
        <taxon>Ranoidea</taxon>
        <taxon>Ranidae</taxon>
        <taxon>Staurois</taxon>
    </lineage>
</organism>
<dbReference type="PROSITE" id="PS50848">
    <property type="entry name" value="START"/>
    <property type="match status" value="1"/>
</dbReference>
<dbReference type="InterPro" id="IPR043556">
    <property type="entry name" value="StARD5/6"/>
</dbReference>
<evidence type="ECO:0000256" key="3">
    <source>
        <dbReference type="ARBA" id="ARBA00023121"/>
    </source>
</evidence>
<dbReference type="Gene3D" id="3.30.530.20">
    <property type="match status" value="1"/>
</dbReference>
<sequence length="215" mass="24491">MDYKKISDEVSQKVLSYHEDNSGWKPAKSTKDLIVSWKPSNEYSGNIYRGEGIIEEVPEKVIAFMYIDEHRNKWDKSLKYYSILEHIDQDTVICQTITHSYGMGLISAREFVDLVHIRRYDGGVVTTNCISIDYEKCPVDSSNIRGFNYPTGYICSPLPENPAHSKLVVYIQPELGGLLPRSVVESALPSNVINLITGAREGIKKIFPRRKLNYL</sequence>
<dbReference type="Pfam" id="PF01852">
    <property type="entry name" value="START"/>
    <property type="match status" value="1"/>
</dbReference>
<dbReference type="InterPro" id="IPR023393">
    <property type="entry name" value="START-like_dom_sf"/>
</dbReference>
<dbReference type="Proteomes" id="UP001162483">
    <property type="component" value="Unassembled WGS sequence"/>
</dbReference>
<proteinExistence type="predicted"/>
<keyword evidence="2" id="KW-0445">Lipid transport</keyword>
<keyword evidence="3" id="KW-0446">Lipid-binding</keyword>
<reference evidence="6" key="1">
    <citation type="submission" date="2023-05" db="EMBL/GenBank/DDBJ databases">
        <authorList>
            <person name="Stuckert A."/>
        </authorList>
    </citation>
    <scope>NUCLEOTIDE SEQUENCE</scope>
</reference>
<comment type="caution">
    <text evidence="6">The sequence shown here is derived from an EMBL/GenBank/DDBJ whole genome shotgun (WGS) entry which is preliminary data.</text>
</comment>
<evidence type="ECO:0000313" key="6">
    <source>
        <dbReference type="EMBL" id="CAI9597922.1"/>
    </source>
</evidence>
<accession>A0ABN9FPW4</accession>
<gene>
    <name evidence="6" type="ORF">SPARVUS_LOCUS12320868</name>
</gene>
<evidence type="ECO:0000259" key="5">
    <source>
        <dbReference type="PROSITE" id="PS50848"/>
    </source>
</evidence>
<keyword evidence="1" id="KW-0813">Transport</keyword>
<evidence type="ECO:0000256" key="4">
    <source>
        <dbReference type="ARBA" id="ARBA00024750"/>
    </source>
</evidence>
<feature type="domain" description="START" evidence="5">
    <location>
        <begin position="20"/>
        <end position="208"/>
    </location>
</feature>
<dbReference type="PANTHER" id="PTHR46374">
    <property type="entry name" value="PROTEIN CBG07384"/>
    <property type="match status" value="1"/>
</dbReference>